<dbReference type="AlphaFoldDB" id="A0A6I9QFT4"/>
<proteinExistence type="predicted"/>
<evidence type="ECO:0000256" key="2">
    <source>
        <dbReference type="ARBA" id="ARBA00023125"/>
    </source>
</evidence>
<evidence type="ECO:0000259" key="5">
    <source>
        <dbReference type="PROSITE" id="PS51005"/>
    </source>
</evidence>
<protein>
    <submittedName>
        <fullName evidence="7">NAC domain-containing protein 59-like</fullName>
    </submittedName>
</protein>
<dbReference type="InterPro" id="IPR003441">
    <property type="entry name" value="NAC-dom"/>
</dbReference>
<dbReference type="Proteomes" id="UP000504607">
    <property type="component" value="Unplaced"/>
</dbReference>
<dbReference type="GO" id="GO:0006355">
    <property type="term" value="P:regulation of DNA-templated transcription"/>
    <property type="evidence" value="ECO:0007669"/>
    <property type="project" value="InterPro"/>
</dbReference>
<dbReference type="Gene3D" id="2.170.150.80">
    <property type="entry name" value="NAC domain"/>
    <property type="match status" value="1"/>
</dbReference>
<dbReference type="GeneID" id="105034430"/>
<keyword evidence="6" id="KW-1185">Reference proteome</keyword>
<dbReference type="Pfam" id="PF02365">
    <property type="entry name" value="NAM"/>
    <property type="match status" value="1"/>
</dbReference>
<dbReference type="InParanoid" id="A0A6I9QFT4"/>
<keyword evidence="3" id="KW-0804">Transcription</keyword>
<dbReference type="KEGG" id="egu:105034430"/>
<evidence type="ECO:0000313" key="6">
    <source>
        <dbReference type="Proteomes" id="UP000504607"/>
    </source>
</evidence>
<dbReference type="RefSeq" id="XP_010907895.1">
    <property type="nucleotide sequence ID" value="XM_010909593.1"/>
</dbReference>
<keyword evidence="4" id="KW-0539">Nucleus</keyword>
<keyword evidence="2" id="KW-0238">DNA-binding</keyword>
<gene>
    <name evidence="7" type="primary">LOC105034430</name>
</gene>
<reference evidence="7" key="1">
    <citation type="submission" date="2025-08" db="UniProtKB">
        <authorList>
            <consortium name="RefSeq"/>
        </authorList>
    </citation>
    <scope>IDENTIFICATION</scope>
</reference>
<sequence>MVVPVVADLTGWTFDLDDEELIEHYLVPKVRGEQKSHLCFIPELDVYATEPWNLGLEFRHGKHRDAFFCFTRVARSVASNGRLQRGAGNGTWHAGGRRTLVRCNGEVSGQKMSNLKFMLRAKKGGKAVATSWIMHEYRLFKPAIDDQGKEMVLYRIQKSRTGLSDDHECLDDDFSVSMANQQRWKRKRAQMPPPGIADYEQRLGSTNMSLWEDSGNTKVNQLMYDDHAQQPEGIMIESTTSKSDQMPLIMSDNRRVPTC</sequence>
<evidence type="ECO:0000256" key="4">
    <source>
        <dbReference type="ARBA" id="ARBA00023242"/>
    </source>
</evidence>
<keyword evidence="1" id="KW-0805">Transcription regulation</keyword>
<dbReference type="InterPro" id="IPR036093">
    <property type="entry name" value="NAC_dom_sf"/>
</dbReference>
<name>A0A6I9QFT4_ELAGV</name>
<dbReference type="SUPFAM" id="SSF101941">
    <property type="entry name" value="NAC domain"/>
    <property type="match status" value="1"/>
</dbReference>
<dbReference type="OrthoDB" id="673803at2759"/>
<dbReference type="GO" id="GO:0003677">
    <property type="term" value="F:DNA binding"/>
    <property type="evidence" value="ECO:0007669"/>
    <property type="project" value="UniProtKB-KW"/>
</dbReference>
<dbReference type="PANTHER" id="PTHR31719:SF94">
    <property type="entry name" value="PROTEIN ATAF2"/>
    <property type="match status" value="1"/>
</dbReference>
<dbReference type="PANTHER" id="PTHR31719">
    <property type="entry name" value="NAC TRANSCRIPTION FACTOR 56"/>
    <property type="match status" value="1"/>
</dbReference>
<evidence type="ECO:0000256" key="1">
    <source>
        <dbReference type="ARBA" id="ARBA00023015"/>
    </source>
</evidence>
<evidence type="ECO:0000256" key="3">
    <source>
        <dbReference type="ARBA" id="ARBA00023163"/>
    </source>
</evidence>
<accession>A0A6I9QFT4</accession>
<organism evidence="6 7">
    <name type="scientific">Elaeis guineensis var. tenera</name>
    <name type="common">Oil palm</name>
    <dbReference type="NCBI Taxonomy" id="51953"/>
    <lineage>
        <taxon>Eukaryota</taxon>
        <taxon>Viridiplantae</taxon>
        <taxon>Streptophyta</taxon>
        <taxon>Embryophyta</taxon>
        <taxon>Tracheophyta</taxon>
        <taxon>Spermatophyta</taxon>
        <taxon>Magnoliopsida</taxon>
        <taxon>Liliopsida</taxon>
        <taxon>Arecaceae</taxon>
        <taxon>Arecoideae</taxon>
        <taxon>Cocoseae</taxon>
        <taxon>Elaeidinae</taxon>
        <taxon>Elaeis</taxon>
    </lineage>
</organism>
<dbReference type="PROSITE" id="PS51005">
    <property type="entry name" value="NAC"/>
    <property type="match status" value="1"/>
</dbReference>
<evidence type="ECO:0000313" key="7">
    <source>
        <dbReference type="RefSeq" id="XP_010907895.1"/>
    </source>
</evidence>
<feature type="domain" description="NAC" evidence="5">
    <location>
        <begin position="8"/>
        <end position="159"/>
    </location>
</feature>